<dbReference type="CDD" id="cd00586">
    <property type="entry name" value="4HBT"/>
    <property type="match status" value="1"/>
</dbReference>
<dbReference type="SUPFAM" id="SSF54637">
    <property type="entry name" value="Thioesterase/thiol ester dehydrase-isomerase"/>
    <property type="match status" value="1"/>
</dbReference>
<dbReference type="Pfam" id="PF01643">
    <property type="entry name" value="Acyl-ACP_TE"/>
    <property type="match status" value="1"/>
</dbReference>
<accession>A0A495E9T0</accession>
<sequence>MSFKKTLTVAVHDLDDLDHVNNVRYVQWIQDISKEHWKAKAPKHLQELYIWVVLTHNIAYKKPAQLGDKIIVKTHISESKGAVSIRIVEMYNAKTNTLLLRSSTEWCLLNAKTHKPMRISEELKNVFTKSKNIEA</sequence>
<dbReference type="PANTHER" id="PTHR31793">
    <property type="entry name" value="4-HYDROXYBENZOYL-COA THIOESTERASE FAMILY MEMBER"/>
    <property type="match status" value="1"/>
</dbReference>
<comment type="caution">
    <text evidence="4">The sequence shown here is derived from an EMBL/GenBank/DDBJ whole genome shotgun (WGS) entry which is preliminary data.</text>
</comment>
<dbReference type="OrthoDB" id="9801517at2"/>
<dbReference type="InterPro" id="IPR029069">
    <property type="entry name" value="HotDog_dom_sf"/>
</dbReference>
<dbReference type="InterPro" id="IPR050563">
    <property type="entry name" value="4-hydroxybenzoyl-CoA_TE"/>
</dbReference>
<dbReference type="GO" id="GO:0047617">
    <property type="term" value="F:fatty acyl-CoA hydrolase activity"/>
    <property type="evidence" value="ECO:0007669"/>
    <property type="project" value="TreeGrafter"/>
</dbReference>
<comment type="similarity">
    <text evidence="1">Belongs to the 4-hydroxybenzoyl-CoA thioesterase family.</text>
</comment>
<dbReference type="AlphaFoldDB" id="A0A495E9T0"/>
<organism evidence="4 5">
    <name type="scientific">Maribacter vaceletii</name>
    <dbReference type="NCBI Taxonomy" id="1206816"/>
    <lineage>
        <taxon>Bacteria</taxon>
        <taxon>Pseudomonadati</taxon>
        <taxon>Bacteroidota</taxon>
        <taxon>Flavobacteriia</taxon>
        <taxon>Flavobacteriales</taxon>
        <taxon>Flavobacteriaceae</taxon>
        <taxon>Maribacter</taxon>
    </lineage>
</organism>
<keyword evidence="5" id="KW-1185">Reference proteome</keyword>
<dbReference type="PANTHER" id="PTHR31793:SF27">
    <property type="entry name" value="NOVEL THIOESTERASE SUPERFAMILY DOMAIN AND SAPOSIN A-TYPE DOMAIN CONTAINING PROTEIN (0610012H03RIK)"/>
    <property type="match status" value="1"/>
</dbReference>
<evidence type="ECO:0000256" key="1">
    <source>
        <dbReference type="ARBA" id="ARBA00005953"/>
    </source>
</evidence>
<name>A0A495E9T0_9FLAO</name>
<evidence type="ECO:0000259" key="3">
    <source>
        <dbReference type="Pfam" id="PF01643"/>
    </source>
</evidence>
<reference evidence="4 5" key="1">
    <citation type="submission" date="2018-10" db="EMBL/GenBank/DDBJ databases">
        <title>Genomic Encyclopedia of Archaeal and Bacterial Type Strains, Phase II (KMG-II): from individual species to whole genera.</title>
        <authorList>
            <person name="Goeker M."/>
        </authorList>
    </citation>
    <scope>NUCLEOTIDE SEQUENCE [LARGE SCALE GENOMIC DNA]</scope>
    <source>
        <strain evidence="4 5">DSM 25230</strain>
    </source>
</reference>
<evidence type="ECO:0000256" key="2">
    <source>
        <dbReference type="ARBA" id="ARBA00022801"/>
    </source>
</evidence>
<keyword evidence="2 4" id="KW-0378">Hydrolase</keyword>
<protein>
    <submittedName>
        <fullName evidence="4">Acyl-CoA thioester hydrolase</fullName>
    </submittedName>
</protein>
<evidence type="ECO:0000313" key="4">
    <source>
        <dbReference type="EMBL" id="RKR13359.1"/>
    </source>
</evidence>
<dbReference type="Gene3D" id="3.10.129.10">
    <property type="entry name" value="Hotdog Thioesterase"/>
    <property type="match status" value="1"/>
</dbReference>
<dbReference type="GO" id="GO:0006633">
    <property type="term" value="P:fatty acid biosynthetic process"/>
    <property type="evidence" value="ECO:0007669"/>
    <property type="project" value="InterPro"/>
</dbReference>
<dbReference type="Proteomes" id="UP000269412">
    <property type="component" value="Unassembled WGS sequence"/>
</dbReference>
<dbReference type="InterPro" id="IPR002864">
    <property type="entry name" value="Acyl-ACP_thioesterase_NHD"/>
</dbReference>
<evidence type="ECO:0000313" key="5">
    <source>
        <dbReference type="Proteomes" id="UP000269412"/>
    </source>
</evidence>
<proteinExistence type="inferred from homology"/>
<dbReference type="RefSeq" id="WP_121067363.1">
    <property type="nucleotide sequence ID" value="NZ_RBIQ01000008.1"/>
</dbReference>
<gene>
    <name evidence="4" type="ORF">CLV91_2077</name>
</gene>
<dbReference type="EMBL" id="RBIQ01000008">
    <property type="protein sequence ID" value="RKR13359.1"/>
    <property type="molecule type" value="Genomic_DNA"/>
</dbReference>
<feature type="domain" description="Acyl-ACP thioesterase N-terminal hotdog" evidence="3">
    <location>
        <begin position="2"/>
        <end position="124"/>
    </location>
</feature>